<gene>
    <name evidence="2" type="ORF">C8A01DRAFT_31707</name>
</gene>
<comment type="caution">
    <text evidence="2">The sequence shown here is derived from an EMBL/GenBank/DDBJ whole genome shotgun (WGS) entry which is preliminary data.</text>
</comment>
<reference evidence="3" key="1">
    <citation type="journal article" date="2023" name="Mol. Phylogenet. Evol.">
        <title>Genome-scale phylogeny and comparative genomics of the fungal order Sordariales.</title>
        <authorList>
            <person name="Hensen N."/>
            <person name="Bonometti L."/>
            <person name="Westerberg I."/>
            <person name="Brannstrom I.O."/>
            <person name="Guillou S."/>
            <person name="Cros-Aarteil S."/>
            <person name="Calhoun S."/>
            <person name="Haridas S."/>
            <person name="Kuo A."/>
            <person name="Mondo S."/>
            <person name="Pangilinan J."/>
            <person name="Riley R."/>
            <person name="LaButti K."/>
            <person name="Andreopoulos B."/>
            <person name="Lipzen A."/>
            <person name="Chen C."/>
            <person name="Yan M."/>
            <person name="Daum C."/>
            <person name="Ng V."/>
            <person name="Clum A."/>
            <person name="Steindorff A."/>
            <person name="Ohm R.A."/>
            <person name="Martin F."/>
            <person name="Silar P."/>
            <person name="Natvig D.O."/>
            <person name="Lalanne C."/>
            <person name="Gautier V."/>
            <person name="Ament-Velasquez S.L."/>
            <person name="Kruys A."/>
            <person name="Hutchinson M.I."/>
            <person name="Powell A.J."/>
            <person name="Barry K."/>
            <person name="Miller A.N."/>
            <person name="Grigoriev I.V."/>
            <person name="Debuchy R."/>
            <person name="Gladieux P."/>
            <person name="Hiltunen Thoren M."/>
            <person name="Johannesson H."/>
        </authorList>
    </citation>
    <scope>NUCLEOTIDE SEQUENCE [LARGE SCALE GENOMIC DNA]</scope>
    <source>
        <strain evidence="3">CBS 284.82</strain>
    </source>
</reference>
<organism evidence="2 3">
    <name type="scientific">Parachaetomium inaequale</name>
    <dbReference type="NCBI Taxonomy" id="2588326"/>
    <lineage>
        <taxon>Eukaryota</taxon>
        <taxon>Fungi</taxon>
        <taxon>Dikarya</taxon>
        <taxon>Ascomycota</taxon>
        <taxon>Pezizomycotina</taxon>
        <taxon>Sordariomycetes</taxon>
        <taxon>Sordariomycetidae</taxon>
        <taxon>Sordariales</taxon>
        <taxon>Chaetomiaceae</taxon>
        <taxon>Parachaetomium</taxon>
    </lineage>
</organism>
<sequence length="285" mass="32068">MSLPPTPNHFTWERIDIGDLDQDLQHAEHGSDSPNDTPTPPPYSGYARVPPFQGQYQPGRAPDEHDKKDEGDGGDGFIKTALFPLPPTVAENHSHLSPYRYNTFPPPLGPPSTPNSDRETRPHGREQGYFETLDFSDYLPPANPGSANLQQHHLGEKLPSGIYSPRMMPLFESATMDSCTTWQREYVPRAWRDSTIETQARRLYGGYGAVGGRSLDVDCGRTAVGRFALGDKRRKWRAMRFEKTELDVESWEIRRKSVKHELAATREPVELPAFAGRLMHSQSGQ</sequence>
<dbReference type="EMBL" id="MU854321">
    <property type="protein sequence ID" value="KAK4044109.1"/>
    <property type="molecule type" value="Genomic_DNA"/>
</dbReference>
<feature type="region of interest" description="Disordered" evidence="1">
    <location>
        <begin position="18"/>
        <end position="124"/>
    </location>
</feature>
<dbReference type="AlphaFoldDB" id="A0AAN6PN55"/>
<evidence type="ECO:0000313" key="2">
    <source>
        <dbReference type="EMBL" id="KAK4044109.1"/>
    </source>
</evidence>
<protein>
    <submittedName>
        <fullName evidence="2">Uncharacterized protein</fullName>
    </submittedName>
</protein>
<keyword evidence="3" id="KW-1185">Reference proteome</keyword>
<evidence type="ECO:0000313" key="3">
    <source>
        <dbReference type="Proteomes" id="UP001303115"/>
    </source>
</evidence>
<accession>A0AAN6PN55</accession>
<feature type="compositionally biased region" description="Basic and acidic residues" evidence="1">
    <location>
        <begin position="18"/>
        <end position="31"/>
    </location>
</feature>
<feature type="compositionally biased region" description="Pro residues" evidence="1">
    <location>
        <begin position="104"/>
        <end position="113"/>
    </location>
</feature>
<proteinExistence type="predicted"/>
<dbReference type="Proteomes" id="UP001303115">
    <property type="component" value="Unassembled WGS sequence"/>
</dbReference>
<evidence type="ECO:0000256" key="1">
    <source>
        <dbReference type="SAM" id="MobiDB-lite"/>
    </source>
</evidence>
<feature type="compositionally biased region" description="Basic and acidic residues" evidence="1">
    <location>
        <begin position="61"/>
        <end position="71"/>
    </location>
</feature>
<name>A0AAN6PN55_9PEZI</name>